<dbReference type="InterPro" id="IPR027555">
    <property type="entry name" value="Mo5U34_MeTrfas-like"/>
</dbReference>
<dbReference type="Pfam" id="PF08003">
    <property type="entry name" value="Methyltransf_9"/>
    <property type="match status" value="1"/>
</dbReference>
<dbReference type="NCBIfam" id="NF011650">
    <property type="entry name" value="PRK15068.1"/>
    <property type="match status" value="1"/>
</dbReference>
<dbReference type="InterPro" id="IPR029063">
    <property type="entry name" value="SAM-dependent_MTases_sf"/>
</dbReference>
<dbReference type="GO" id="GO:0002098">
    <property type="term" value="P:tRNA wobble uridine modification"/>
    <property type="evidence" value="ECO:0007669"/>
    <property type="project" value="InterPro"/>
</dbReference>
<dbReference type="PANTHER" id="PTHR43464:SF95">
    <property type="entry name" value="TRNA U34 CARBOXYMETHYLTRANSFERASE"/>
    <property type="match status" value="1"/>
</dbReference>
<keyword evidence="3" id="KW-0489">Methyltransferase</keyword>
<keyword evidence="2" id="KW-0819">tRNA processing</keyword>
<dbReference type="SUPFAM" id="SSF53335">
    <property type="entry name" value="S-adenosyl-L-methionine-dependent methyltransferases"/>
    <property type="match status" value="1"/>
</dbReference>
<reference evidence="3" key="1">
    <citation type="submission" date="2018-06" db="EMBL/GenBank/DDBJ databases">
        <authorList>
            <person name="Zhirakovskaya E."/>
        </authorList>
    </citation>
    <scope>NUCLEOTIDE SEQUENCE</scope>
</reference>
<sequence>MNFDYPESLFKELESLGFSGRAETIKKICDSKFSPEHHGDFLKWQAVLTQLPRISPSIIDINRADILVGESQDLNESEHEVLIEQFKKLHPWRKGPYNLFGQYIDTEWRSDWKWDRLGNELGPLTGRKVLDIGCGSGYHCWRMRGEGAQFVLGIDPTMLFVMQFFAIQHYIQDEHVNVLPISLEDIVGTPLNFDTVFSMGLLYHRRDPLVHLQELKQCLRVEGELVLETLVIEDQYGDVLIPEGRYAQMRNVWSIPSVSTLENWMMQAGFKDIRCIDVSATTVKEQRSTNWMTFQSLADFLDVDDHSKTIEGYPAPVRATFIATK</sequence>
<keyword evidence="1 3" id="KW-0808">Transferase</keyword>
<dbReference type="HAMAP" id="MF_01590">
    <property type="entry name" value="tRNA_carboxymethyltr_CmoB"/>
    <property type="match status" value="1"/>
</dbReference>
<evidence type="ECO:0000256" key="2">
    <source>
        <dbReference type="ARBA" id="ARBA00022694"/>
    </source>
</evidence>
<dbReference type="GO" id="GO:0008168">
    <property type="term" value="F:methyltransferase activity"/>
    <property type="evidence" value="ECO:0007669"/>
    <property type="project" value="UniProtKB-KW"/>
</dbReference>
<organism evidence="3">
    <name type="scientific">hydrothermal vent metagenome</name>
    <dbReference type="NCBI Taxonomy" id="652676"/>
    <lineage>
        <taxon>unclassified sequences</taxon>
        <taxon>metagenomes</taxon>
        <taxon>ecological metagenomes</taxon>
    </lineage>
</organism>
<dbReference type="GO" id="GO:0032259">
    <property type="term" value="P:methylation"/>
    <property type="evidence" value="ECO:0007669"/>
    <property type="project" value="UniProtKB-KW"/>
</dbReference>
<dbReference type="Gene3D" id="3.40.50.150">
    <property type="entry name" value="Vaccinia Virus protein VP39"/>
    <property type="match status" value="1"/>
</dbReference>
<accession>A0A3B0ZX27</accession>
<dbReference type="PANTHER" id="PTHR43464">
    <property type="entry name" value="METHYLTRANSFERASE"/>
    <property type="match status" value="1"/>
</dbReference>
<dbReference type="CDD" id="cd02440">
    <property type="entry name" value="AdoMet_MTases"/>
    <property type="match status" value="1"/>
</dbReference>
<dbReference type="EMBL" id="UOFR01000057">
    <property type="protein sequence ID" value="VAW98088.1"/>
    <property type="molecule type" value="Genomic_DNA"/>
</dbReference>
<dbReference type="NCBIfam" id="TIGR00452">
    <property type="entry name" value="tRNA 5-methoxyuridine(34)/uridine 5-oxyacetic acid(34) synthase CmoB"/>
    <property type="match status" value="1"/>
</dbReference>
<dbReference type="AlphaFoldDB" id="A0A3B0ZX27"/>
<dbReference type="InterPro" id="IPR010017">
    <property type="entry name" value="CmoB"/>
</dbReference>
<dbReference type="GO" id="GO:0016765">
    <property type="term" value="F:transferase activity, transferring alkyl or aryl (other than methyl) groups"/>
    <property type="evidence" value="ECO:0007669"/>
    <property type="project" value="InterPro"/>
</dbReference>
<evidence type="ECO:0000256" key="1">
    <source>
        <dbReference type="ARBA" id="ARBA00022679"/>
    </source>
</evidence>
<gene>
    <name evidence="3" type="ORF">MNBD_GAMMA21-2580</name>
</gene>
<proteinExistence type="inferred from homology"/>
<evidence type="ECO:0000313" key="3">
    <source>
        <dbReference type="EMBL" id="VAW98088.1"/>
    </source>
</evidence>
<protein>
    <submittedName>
        <fullName evidence="3">tRNA (Mo5U34)-methyltransferase</fullName>
    </submittedName>
</protein>
<name>A0A3B0ZX27_9ZZZZ</name>